<accession>A0A1D7TI19</accession>
<dbReference type="KEGG" id="shal:SHALO_0884"/>
<dbReference type="PANTHER" id="PTHR33219:SF14">
    <property type="entry name" value="PROTEIN COFACTOR ASSEMBLY OF COMPLEX C SUBUNIT B CCB3, CHLOROPLASTIC-RELATED"/>
    <property type="match status" value="1"/>
</dbReference>
<keyword evidence="4" id="KW-1185">Reference proteome</keyword>
<dbReference type="AlphaFoldDB" id="A0A1D7TI19"/>
<reference evidence="4" key="1">
    <citation type="submission" date="2016-08" db="EMBL/GenBank/DDBJ databases">
        <title>Complete genome sequence of the organohalide-respiring Epsilonproteobacterium Sulfurospirillum halorespirans.</title>
        <authorList>
            <person name="Goris T."/>
            <person name="Zimmermann J."/>
            <person name="Schenz B."/>
            <person name="Lemos M."/>
            <person name="Hackermueller J."/>
            <person name="Diekert G."/>
        </authorList>
    </citation>
    <scope>NUCLEOTIDE SEQUENCE [LARGE SCALE GENOMIC DNA]</scope>
    <source>
        <strain>DSM 13726</strain>
        <strain evidence="4">PCE-M2</strain>
    </source>
</reference>
<dbReference type="Pfam" id="PF02325">
    <property type="entry name" value="CCB3_YggT"/>
    <property type="match status" value="1"/>
</dbReference>
<dbReference type="PANTHER" id="PTHR33219">
    <property type="entry name" value="YLMG HOMOLOG PROTEIN 2, CHLOROPLASTIC"/>
    <property type="match status" value="1"/>
</dbReference>
<dbReference type="GO" id="GO:0016020">
    <property type="term" value="C:membrane"/>
    <property type="evidence" value="ECO:0007669"/>
    <property type="project" value="InterPro"/>
</dbReference>
<sequence length="98" mass="10992">MIVLSTFIEAFANILHTLINIYIWVVIIAALITFVRPDPYNPIVQILFRLTNPVYAFIRKLVPTLIGGIDLAPLIVILTLQFVDLFAVKLLFALANAL</sequence>
<dbReference type="InterPro" id="IPR003425">
    <property type="entry name" value="CCB3/YggT"/>
</dbReference>
<evidence type="ECO:0000256" key="1">
    <source>
        <dbReference type="ARBA" id="ARBA00010894"/>
    </source>
</evidence>
<organism evidence="3 4">
    <name type="scientific">Sulfurospirillum halorespirans DSM 13726</name>
    <dbReference type="NCBI Taxonomy" id="1193502"/>
    <lineage>
        <taxon>Bacteria</taxon>
        <taxon>Pseudomonadati</taxon>
        <taxon>Campylobacterota</taxon>
        <taxon>Epsilonproteobacteria</taxon>
        <taxon>Campylobacterales</taxon>
        <taxon>Sulfurospirillaceae</taxon>
        <taxon>Sulfurospirillum</taxon>
    </lineage>
</organism>
<comment type="similarity">
    <text evidence="1">Belongs to the YggT family.</text>
</comment>
<dbReference type="STRING" id="1193502.SHALO_0884"/>
<dbReference type="EMBL" id="CP017111">
    <property type="protein sequence ID" value="AOO64665.1"/>
    <property type="molecule type" value="Genomic_DNA"/>
</dbReference>
<keyword evidence="2" id="KW-1133">Transmembrane helix</keyword>
<protein>
    <submittedName>
        <fullName evidence="3">Membrane protein, YggT-like</fullName>
    </submittedName>
</protein>
<keyword evidence="2" id="KW-0812">Transmembrane</keyword>
<evidence type="ECO:0000256" key="2">
    <source>
        <dbReference type="SAM" id="Phobius"/>
    </source>
</evidence>
<feature type="transmembrane region" description="Helical" evidence="2">
    <location>
        <begin position="71"/>
        <end position="95"/>
    </location>
</feature>
<evidence type="ECO:0000313" key="4">
    <source>
        <dbReference type="Proteomes" id="UP000094609"/>
    </source>
</evidence>
<keyword evidence="2" id="KW-0472">Membrane</keyword>
<proteinExistence type="inferred from homology"/>
<dbReference type="RefSeq" id="WP_084010706.1">
    <property type="nucleotide sequence ID" value="NZ_CP017111.1"/>
</dbReference>
<name>A0A1D7TI19_9BACT</name>
<gene>
    <name evidence="3" type="ORF">SHALO_0884</name>
</gene>
<dbReference type="Proteomes" id="UP000094609">
    <property type="component" value="Chromosome"/>
</dbReference>
<evidence type="ECO:0000313" key="3">
    <source>
        <dbReference type="EMBL" id="AOO64665.1"/>
    </source>
</evidence>
<dbReference type="PATRIC" id="fig|1193502.14.peg.890"/>
<feature type="transmembrane region" description="Helical" evidence="2">
    <location>
        <begin position="12"/>
        <end position="35"/>
    </location>
</feature>